<dbReference type="EMBL" id="JACCFM010000001">
    <property type="protein sequence ID" value="NYJ19198.1"/>
    <property type="molecule type" value="Genomic_DNA"/>
</dbReference>
<dbReference type="AlphaFoldDB" id="A0A7Z0ECZ0"/>
<sequence length="133" mass="14015">MSTAAGATRMGRAHAERLMTSTCTITRDTGETVMDPDTLQGVPVTITVYSGPCKLTIPNTSTVTAQIPGMVIAKDDLILSLPVSTSGGVLTDDVATITANELDLSLIGSRLRVKGVHHQTYATARRFPVEEAS</sequence>
<keyword evidence="2" id="KW-1185">Reference proteome</keyword>
<dbReference type="Pfam" id="PF19586">
    <property type="entry name" value="DUF6093"/>
    <property type="match status" value="1"/>
</dbReference>
<protein>
    <submittedName>
        <fullName evidence="1">Uncharacterized protein</fullName>
    </submittedName>
</protein>
<proteinExistence type="predicted"/>
<dbReference type="InterPro" id="IPR046075">
    <property type="entry name" value="DUF6093"/>
</dbReference>
<name>A0A7Z0ECZ0_9MICO</name>
<reference evidence="1 2" key="1">
    <citation type="submission" date="2020-07" db="EMBL/GenBank/DDBJ databases">
        <title>Sequencing the genomes of 1000 actinobacteria strains.</title>
        <authorList>
            <person name="Klenk H.-P."/>
        </authorList>
    </citation>
    <scope>NUCLEOTIDE SEQUENCE [LARGE SCALE GENOMIC DNA]</scope>
    <source>
        <strain evidence="1 2">LI1</strain>
    </source>
</reference>
<comment type="caution">
    <text evidence="1">The sequence shown here is derived from an EMBL/GenBank/DDBJ whole genome shotgun (WGS) entry which is preliminary data.</text>
</comment>
<organism evidence="1 2">
    <name type="scientific">Glaciibacter psychrotolerans</name>
    <dbReference type="NCBI Taxonomy" id="670054"/>
    <lineage>
        <taxon>Bacteria</taxon>
        <taxon>Bacillati</taxon>
        <taxon>Actinomycetota</taxon>
        <taxon>Actinomycetes</taxon>
        <taxon>Micrococcales</taxon>
        <taxon>Microbacteriaceae</taxon>
        <taxon>Glaciibacter</taxon>
    </lineage>
</organism>
<dbReference type="Proteomes" id="UP000537260">
    <property type="component" value="Unassembled WGS sequence"/>
</dbReference>
<accession>A0A7Z0ECZ0</accession>
<evidence type="ECO:0000313" key="2">
    <source>
        <dbReference type="Proteomes" id="UP000537260"/>
    </source>
</evidence>
<dbReference type="RefSeq" id="WP_179577998.1">
    <property type="nucleotide sequence ID" value="NZ_JACCFM010000001.1"/>
</dbReference>
<gene>
    <name evidence="1" type="ORF">HNR05_000989</name>
</gene>
<evidence type="ECO:0000313" key="1">
    <source>
        <dbReference type="EMBL" id="NYJ19198.1"/>
    </source>
</evidence>